<feature type="chain" id="PRO_5017569012" description="Right-handed parallel beta-helix repeat-containing protein" evidence="2">
    <location>
        <begin position="27"/>
        <end position="382"/>
    </location>
</feature>
<dbReference type="InterPro" id="IPR012334">
    <property type="entry name" value="Pectin_lyas_fold"/>
</dbReference>
<organism evidence="3 4">
    <name type="scientific">Alteromonas aestuariivivens</name>
    <dbReference type="NCBI Taxonomy" id="1938339"/>
    <lineage>
        <taxon>Bacteria</taxon>
        <taxon>Pseudomonadati</taxon>
        <taxon>Pseudomonadota</taxon>
        <taxon>Gammaproteobacteria</taxon>
        <taxon>Alteromonadales</taxon>
        <taxon>Alteromonadaceae</taxon>
        <taxon>Alteromonas/Salinimonas group</taxon>
        <taxon>Alteromonas</taxon>
    </lineage>
</organism>
<keyword evidence="4" id="KW-1185">Reference proteome</keyword>
<evidence type="ECO:0000256" key="1">
    <source>
        <dbReference type="SAM" id="MobiDB-lite"/>
    </source>
</evidence>
<evidence type="ECO:0000313" key="4">
    <source>
        <dbReference type="Proteomes" id="UP000256561"/>
    </source>
</evidence>
<dbReference type="AlphaFoldDB" id="A0A3D8M3R4"/>
<keyword evidence="2" id="KW-0732">Signal</keyword>
<dbReference type="RefSeq" id="WP_115594279.1">
    <property type="nucleotide sequence ID" value="NZ_QRHA01000013.1"/>
</dbReference>
<evidence type="ECO:0008006" key="5">
    <source>
        <dbReference type="Google" id="ProtNLM"/>
    </source>
</evidence>
<comment type="caution">
    <text evidence="3">The sequence shown here is derived from an EMBL/GenBank/DDBJ whole genome shotgun (WGS) entry which is preliminary data.</text>
</comment>
<dbReference type="Proteomes" id="UP000256561">
    <property type="component" value="Unassembled WGS sequence"/>
</dbReference>
<dbReference type="OrthoDB" id="6338785at2"/>
<name>A0A3D8M3R4_9ALTE</name>
<gene>
    <name evidence="3" type="ORF">DXV75_15205</name>
</gene>
<reference evidence="4" key="1">
    <citation type="submission" date="2018-08" db="EMBL/GenBank/DDBJ databases">
        <authorList>
            <person name="Zhang J."/>
            <person name="Du Z.-J."/>
        </authorList>
    </citation>
    <scope>NUCLEOTIDE SEQUENCE [LARGE SCALE GENOMIC DNA]</scope>
    <source>
        <strain evidence="4">KCTC 52655</strain>
    </source>
</reference>
<evidence type="ECO:0000313" key="3">
    <source>
        <dbReference type="EMBL" id="RDV24174.1"/>
    </source>
</evidence>
<protein>
    <recommendedName>
        <fullName evidence="5">Right-handed parallel beta-helix repeat-containing protein</fullName>
    </recommendedName>
</protein>
<accession>A0A3D8M3R4</accession>
<feature type="region of interest" description="Disordered" evidence="1">
    <location>
        <begin position="126"/>
        <end position="153"/>
    </location>
</feature>
<dbReference type="Gene3D" id="2.160.20.10">
    <property type="entry name" value="Single-stranded right-handed beta-helix, Pectin lyase-like"/>
    <property type="match status" value="1"/>
</dbReference>
<feature type="signal peptide" evidence="2">
    <location>
        <begin position="1"/>
        <end position="26"/>
    </location>
</feature>
<dbReference type="SUPFAM" id="SSF51126">
    <property type="entry name" value="Pectin lyase-like"/>
    <property type="match status" value="1"/>
</dbReference>
<dbReference type="EMBL" id="QRHA01000013">
    <property type="protein sequence ID" value="RDV24174.1"/>
    <property type="molecule type" value="Genomic_DNA"/>
</dbReference>
<proteinExistence type="predicted"/>
<sequence>MHRLFRQSKFGKLILCTLFFSNTGCAESTTERSFPLGTPASLIGSGAQWEPDRGTFRISRSVTFSSFTNGEMDDDLEGFYWTVAPEIRHIIIEKDVTVHGHFRVTAPITIEGRNRKTSRIFGTNTKAWARGPNGVEDQGTSCKTPTQPAAVAGDDRAHDCEKWLFGAISVALDAPTEGHYRFKNMTLENPRTYAITAFRQALEINNIDILNTRPAPDYSSNSDGIGGGKGTLIEDVFIDTWDDSIKIYRDMVIRNVRIVHNQNGSPFQFGWSDKEPVTATLNNIDITQGNRYVGRVYNLPLFANSGGTVSPSLDITKLRFNYDDRVSVRKCPSTTPMPLVYLSDPASVVKVATSERVWNALNRTHCGNGTLQRISTLSSTAD</sequence>
<dbReference type="InterPro" id="IPR011050">
    <property type="entry name" value="Pectin_lyase_fold/virulence"/>
</dbReference>
<evidence type="ECO:0000256" key="2">
    <source>
        <dbReference type="SAM" id="SignalP"/>
    </source>
</evidence>
<feature type="compositionally biased region" description="Polar residues" evidence="1">
    <location>
        <begin position="138"/>
        <end position="147"/>
    </location>
</feature>